<dbReference type="EMBL" id="AZFW01000115">
    <property type="protein sequence ID" value="KRM25379.1"/>
    <property type="molecule type" value="Genomic_DNA"/>
</dbReference>
<evidence type="ECO:0000259" key="1">
    <source>
        <dbReference type="PROSITE" id="PS50943"/>
    </source>
</evidence>
<dbReference type="Proteomes" id="UP000050949">
    <property type="component" value="Unassembled WGS sequence"/>
</dbReference>
<organism evidence="2 3">
    <name type="scientific">Schleiferilactobacillus harbinensis DSM 16991</name>
    <dbReference type="NCBI Taxonomy" id="1122147"/>
    <lineage>
        <taxon>Bacteria</taxon>
        <taxon>Bacillati</taxon>
        <taxon>Bacillota</taxon>
        <taxon>Bacilli</taxon>
        <taxon>Lactobacillales</taxon>
        <taxon>Lactobacillaceae</taxon>
        <taxon>Schleiferilactobacillus</taxon>
    </lineage>
</organism>
<dbReference type="InterPro" id="IPR010982">
    <property type="entry name" value="Lambda_DNA-bd_dom_sf"/>
</dbReference>
<gene>
    <name evidence="2" type="ORF">FC91_GL000969</name>
</gene>
<dbReference type="GO" id="GO:0003677">
    <property type="term" value="F:DNA binding"/>
    <property type="evidence" value="ECO:0007669"/>
    <property type="project" value="InterPro"/>
</dbReference>
<dbReference type="SUPFAM" id="SSF47413">
    <property type="entry name" value="lambda repressor-like DNA-binding domains"/>
    <property type="match status" value="1"/>
</dbReference>
<dbReference type="PANTHER" id="PTHR37038">
    <property type="entry name" value="TRANSCRIPTIONAL REGULATOR-RELATED"/>
    <property type="match status" value="1"/>
</dbReference>
<accession>A0A0R1XE52</accession>
<sequence length="273" mass="31031">MSLGEHYGKLRQERGFSLRQAARNDLTASALSRFENGKTELSASQFVRAMANLQLNWNEFYAALPEQSSFLAQIDTAYLTGNQPFLEKVINAADAAGQPLTANFGRLQGNIYRNMAFPHFDTVIQTLYTAITSVSQWRILEFHIAEDLILKLPAHQVDPFMISVIRQYERAQSRGVTGDYVTGNTLLRAALRKLAQDPPEIDRAHTYFDQVVRQRDWEDEYLIGGELLANETAASPTFTKTQTLFQFWQAIGKGNDYFRQLVTPILQRQGFLQ</sequence>
<dbReference type="PROSITE" id="PS50943">
    <property type="entry name" value="HTH_CROC1"/>
    <property type="match status" value="1"/>
</dbReference>
<dbReference type="InterPro" id="IPR053163">
    <property type="entry name" value="HTH-type_regulator_Rgg"/>
</dbReference>
<dbReference type="PATRIC" id="fig|1122147.4.peg.997"/>
<dbReference type="AlphaFoldDB" id="A0A0R1XE52"/>
<reference evidence="2 3" key="1">
    <citation type="journal article" date="2015" name="Genome Announc.">
        <title>Expanding the biotechnology potential of lactobacilli through comparative genomics of 213 strains and associated genera.</title>
        <authorList>
            <person name="Sun Z."/>
            <person name="Harris H.M."/>
            <person name="McCann A."/>
            <person name="Guo C."/>
            <person name="Argimon S."/>
            <person name="Zhang W."/>
            <person name="Yang X."/>
            <person name="Jeffery I.B."/>
            <person name="Cooney J.C."/>
            <person name="Kagawa T.F."/>
            <person name="Liu W."/>
            <person name="Song Y."/>
            <person name="Salvetti E."/>
            <person name="Wrobel A."/>
            <person name="Rasinkangas P."/>
            <person name="Parkhill J."/>
            <person name="Rea M.C."/>
            <person name="O'Sullivan O."/>
            <person name="Ritari J."/>
            <person name="Douillard F.P."/>
            <person name="Paul Ross R."/>
            <person name="Yang R."/>
            <person name="Briner A.E."/>
            <person name="Felis G.E."/>
            <person name="de Vos W.M."/>
            <person name="Barrangou R."/>
            <person name="Klaenhammer T.R."/>
            <person name="Caufield P.W."/>
            <person name="Cui Y."/>
            <person name="Zhang H."/>
            <person name="O'Toole P.W."/>
        </authorList>
    </citation>
    <scope>NUCLEOTIDE SEQUENCE [LARGE SCALE GENOMIC DNA]</scope>
    <source>
        <strain evidence="2 3">DSM 16991</strain>
    </source>
</reference>
<dbReference type="RefSeq" id="WP_027829521.1">
    <property type="nucleotide sequence ID" value="NZ_AUEH01000071.1"/>
</dbReference>
<evidence type="ECO:0000313" key="2">
    <source>
        <dbReference type="EMBL" id="KRM25379.1"/>
    </source>
</evidence>
<feature type="domain" description="HTH cro/C1-type" evidence="1">
    <location>
        <begin position="9"/>
        <end position="60"/>
    </location>
</feature>
<dbReference type="InterPro" id="IPR001387">
    <property type="entry name" value="Cro/C1-type_HTH"/>
</dbReference>
<evidence type="ECO:0000313" key="3">
    <source>
        <dbReference type="Proteomes" id="UP000050949"/>
    </source>
</evidence>
<protein>
    <recommendedName>
        <fullName evidence="1">HTH cro/C1-type domain-containing protein</fullName>
    </recommendedName>
</protein>
<name>A0A0R1XE52_9LACO</name>
<dbReference type="Gene3D" id="1.10.260.40">
    <property type="entry name" value="lambda repressor-like DNA-binding domains"/>
    <property type="match status" value="1"/>
</dbReference>
<dbReference type="CDD" id="cd00093">
    <property type="entry name" value="HTH_XRE"/>
    <property type="match status" value="1"/>
</dbReference>
<comment type="caution">
    <text evidence="2">The sequence shown here is derived from an EMBL/GenBank/DDBJ whole genome shotgun (WGS) entry which is preliminary data.</text>
</comment>
<proteinExistence type="predicted"/>
<dbReference type="OrthoDB" id="2328638at2"/>
<dbReference type="eggNOG" id="COG1396">
    <property type="taxonomic scope" value="Bacteria"/>
</dbReference>